<keyword evidence="3" id="KW-1280">Immunoglobulin</keyword>
<dbReference type="PROSITE" id="PS50835">
    <property type="entry name" value="IG_LIKE"/>
    <property type="match status" value="1"/>
</dbReference>
<feature type="compositionally biased region" description="Basic and acidic residues" evidence="4">
    <location>
        <begin position="7"/>
        <end position="18"/>
    </location>
</feature>
<dbReference type="GO" id="GO:0005576">
    <property type="term" value="C:extracellular region"/>
    <property type="evidence" value="ECO:0007669"/>
    <property type="project" value="UniProtKB-ARBA"/>
</dbReference>
<dbReference type="PANTHER" id="PTHR23266">
    <property type="entry name" value="IMMUNOGLOBULIN HEAVY CHAIN"/>
    <property type="match status" value="1"/>
</dbReference>
<evidence type="ECO:0000256" key="1">
    <source>
        <dbReference type="ARBA" id="ARBA00022859"/>
    </source>
</evidence>
<dbReference type="Pfam" id="PF07686">
    <property type="entry name" value="V-set"/>
    <property type="match status" value="2"/>
</dbReference>
<protein>
    <recommendedName>
        <fullName evidence="5">Ig-like domain-containing protein</fullName>
    </recommendedName>
</protein>
<evidence type="ECO:0000256" key="2">
    <source>
        <dbReference type="ARBA" id="ARBA00023130"/>
    </source>
</evidence>
<dbReference type="FunFam" id="2.60.40.10:FF:002198">
    <property type="entry name" value="Immunoglobulin heavy variable 5-2"/>
    <property type="match status" value="2"/>
</dbReference>
<accession>A0AAN7MWR5</accession>
<name>A0AAN7MWR5_MYCAM</name>
<keyword evidence="7" id="KW-1185">Reference proteome</keyword>
<gene>
    <name evidence="6" type="ORF">QYF61_000010</name>
</gene>
<dbReference type="Proteomes" id="UP001333110">
    <property type="component" value="Unassembled WGS sequence"/>
</dbReference>
<keyword evidence="1" id="KW-0391">Immunity</keyword>
<evidence type="ECO:0000256" key="3">
    <source>
        <dbReference type="ARBA" id="ARBA00043265"/>
    </source>
</evidence>
<dbReference type="SUPFAM" id="SSF48726">
    <property type="entry name" value="Immunoglobulin"/>
    <property type="match status" value="3"/>
</dbReference>
<dbReference type="InterPro" id="IPR007110">
    <property type="entry name" value="Ig-like_dom"/>
</dbReference>
<comment type="caution">
    <text evidence="6">The sequence shown here is derived from an EMBL/GenBank/DDBJ whole genome shotgun (WGS) entry which is preliminary data.</text>
</comment>
<evidence type="ECO:0000256" key="4">
    <source>
        <dbReference type="SAM" id="MobiDB-lite"/>
    </source>
</evidence>
<dbReference type="Gene3D" id="2.60.40.10">
    <property type="entry name" value="Immunoglobulins"/>
    <property type="match status" value="3"/>
</dbReference>
<dbReference type="GO" id="GO:0019814">
    <property type="term" value="C:immunoglobulin complex"/>
    <property type="evidence" value="ECO:0007669"/>
    <property type="project" value="UniProtKB-KW"/>
</dbReference>
<dbReference type="GO" id="GO:0002250">
    <property type="term" value="P:adaptive immune response"/>
    <property type="evidence" value="ECO:0007669"/>
    <property type="project" value="UniProtKB-KW"/>
</dbReference>
<dbReference type="EMBL" id="JAUNZN010000097">
    <property type="protein sequence ID" value="KAK4805417.1"/>
    <property type="molecule type" value="Genomic_DNA"/>
</dbReference>
<evidence type="ECO:0000259" key="5">
    <source>
        <dbReference type="PROSITE" id="PS50835"/>
    </source>
</evidence>
<evidence type="ECO:0000313" key="7">
    <source>
        <dbReference type="Proteomes" id="UP001333110"/>
    </source>
</evidence>
<dbReference type="AlphaFoldDB" id="A0AAN7MWR5"/>
<reference evidence="6 7" key="1">
    <citation type="journal article" date="2023" name="J. Hered.">
        <title>Chromosome-level genome of the wood stork (Mycteria americana) provides insight into avian chromosome evolution.</title>
        <authorList>
            <person name="Flamio R. Jr."/>
            <person name="Ramstad K.M."/>
        </authorList>
    </citation>
    <scope>NUCLEOTIDE SEQUENCE [LARGE SCALE GENOMIC DNA]</scope>
    <source>
        <strain evidence="6">JAX WOST 10</strain>
    </source>
</reference>
<feature type="domain" description="Ig-like" evidence="5">
    <location>
        <begin position="47"/>
        <end position="174"/>
    </location>
</feature>
<dbReference type="InterPro" id="IPR036179">
    <property type="entry name" value="Ig-like_dom_sf"/>
</dbReference>
<feature type="region of interest" description="Disordered" evidence="4">
    <location>
        <begin position="1"/>
        <end position="47"/>
    </location>
</feature>
<organism evidence="6 7">
    <name type="scientific">Mycteria americana</name>
    <name type="common">Wood stork</name>
    <dbReference type="NCBI Taxonomy" id="33587"/>
    <lineage>
        <taxon>Eukaryota</taxon>
        <taxon>Metazoa</taxon>
        <taxon>Chordata</taxon>
        <taxon>Craniata</taxon>
        <taxon>Vertebrata</taxon>
        <taxon>Euteleostomi</taxon>
        <taxon>Archelosauria</taxon>
        <taxon>Archosauria</taxon>
        <taxon>Dinosauria</taxon>
        <taxon>Saurischia</taxon>
        <taxon>Theropoda</taxon>
        <taxon>Coelurosauria</taxon>
        <taxon>Aves</taxon>
        <taxon>Neognathae</taxon>
        <taxon>Neoaves</taxon>
        <taxon>Aequornithes</taxon>
        <taxon>Ciconiiformes</taxon>
        <taxon>Ciconiidae</taxon>
        <taxon>Mycteria</taxon>
    </lineage>
</organism>
<dbReference type="InterPro" id="IPR013783">
    <property type="entry name" value="Ig-like_fold"/>
</dbReference>
<dbReference type="InterPro" id="IPR050199">
    <property type="entry name" value="IgHV"/>
</dbReference>
<sequence>MPVLLKVKPEPLQRRVRDPPGVWRPPPDSTSCSAARSPGEGAQGETPQVPLFLAPRWLSARLRAAEQLVESGGGLQTPGGSLTLLCKGSGFDFSSKGMFCVRQAPGKGLEWVAAIGSTGSYTYYAPAVQGRFTISRDNSQSTLTLQMNSLRAHDTATYYCAKAAADGTNPGTLSPYPNIFMKSLPKDPGVVARPDPCTKHKNLYGAQILVFTFSSFGMFWVRQAPGKGLEYVASINSGGSYTNYASAVKGRFTISRDNSQSTLTLQMNSLRAHDTATYYCAKYTGEGLRAAEQLVESGGGLQTPGGSLRLLCKGSGFTFSSYDMFWVRQAPGKGLEYVAYISSDGSYTGYASAVQGRFTISRDNSQSTVTLQMKPQGPRHGHLLLRDTCCWWWH</sequence>
<proteinExistence type="predicted"/>
<keyword evidence="2" id="KW-1064">Adaptive immunity</keyword>
<dbReference type="SMART" id="SM00406">
    <property type="entry name" value="IGv"/>
    <property type="match status" value="3"/>
</dbReference>
<dbReference type="InterPro" id="IPR013106">
    <property type="entry name" value="Ig_V-set"/>
</dbReference>
<evidence type="ECO:0000313" key="6">
    <source>
        <dbReference type="EMBL" id="KAK4805417.1"/>
    </source>
</evidence>